<dbReference type="Proteomes" id="UP000256864">
    <property type="component" value="Unassembled WGS sequence"/>
</dbReference>
<evidence type="ECO:0000313" key="3">
    <source>
        <dbReference type="Proteomes" id="UP000256864"/>
    </source>
</evidence>
<dbReference type="Gene3D" id="1.10.10.10">
    <property type="entry name" value="Winged helix-like DNA-binding domain superfamily/Winged helix DNA-binding domain"/>
    <property type="match status" value="1"/>
</dbReference>
<dbReference type="InterPro" id="IPR013561">
    <property type="entry name" value="FilR1_middle_dom"/>
</dbReference>
<dbReference type="RefSeq" id="WP_115892876.1">
    <property type="nucleotide sequence ID" value="NZ_QREL01000004.1"/>
</dbReference>
<protein>
    <submittedName>
        <fullName evidence="2">Putative transcriptional regulator</fullName>
    </submittedName>
</protein>
<gene>
    <name evidence="2" type="ORF">C7452_1766</name>
</gene>
<accession>A0A371NAC5</accession>
<dbReference type="InterPro" id="IPR036390">
    <property type="entry name" value="WH_DNA-bd_sf"/>
</dbReference>
<comment type="caution">
    <text evidence="2">The sequence shown here is derived from an EMBL/GenBank/DDBJ whole genome shotgun (WGS) entry which is preliminary data.</text>
</comment>
<sequence>MHGEILTDVYEYLYDDLQFILKSAARFRIIASLLESPKTFDEIRGDVRVSLPALYSNLRLLMDEGSVRLRGDRYSLTPEMKLMGLSALKLFDSVRVINGLEDIWLDHDISGIPQELLEDIDWLINSELIVASPADIYRPHNTYRELIRGSSEIYGVSPISHRDLIDIYEGFLEEGVPIELVLSDGVIREMVLNASFSLLRTSIKNRNLRVRRFEGALRIAFTVTDKFLSLGLFDRNGFYDQNRDIMSTDARAIEWGLRLYEHYRERSEKLGLRNLTKIMLSTGN</sequence>
<reference evidence="2 3" key="1">
    <citation type="submission" date="2018-07" db="EMBL/GenBank/DDBJ databases">
        <title>Genomic Encyclopedia of Type Strains, Phase IV (KMG-IV): sequencing the most valuable type-strain genomes for metagenomic binning, comparative biology and taxonomic classification.</title>
        <authorList>
            <person name="Goeker M."/>
        </authorList>
    </citation>
    <scope>NUCLEOTIDE SEQUENCE [LARGE SCALE GENOMIC DNA]</scope>
    <source>
        <strain evidence="2 3">DSM 7466</strain>
    </source>
</reference>
<dbReference type="InterPro" id="IPR036388">
    <property type="entry name" value="WH-like_DNA-bd_sf"/>
</dbReference>
<dbReference type="SUPFAM" id="SSF46785">
    <property type="entry name" value="Winged helix' DNA-binding domain"/>
    <property type="match status" value="1"/>
</dbReference>
<organism evidence="2 3">
    <name type="scientific">Methanothermobacter defluvii</name>
    <dbReference type="NCBI Taxonomy" id="49339"/>
    <lineage>
        <taxon>Archaea</taxon>
        <taxon>Methanobacteriati</taxon>
        <taxon>Methanobacteriota</taxon>
        <taxon>Methanomada group</taxon>
        <taxon>Methanobacteria</taxon>
        <taxon>Methanobacteriales</taxon>
        <taxon>Methanobacteriaceae</taxon>
        <taxon>Methanothermobacter</taxon>
    </lineage>
</organism>
<dbReference type="AlphaFoldDB" id="A0A371NAC5"/>
<dbReference type="EMBL" id="QREL01000004">
    <property type="protein sequence ID" value="REE24657.1"/>
    <property type="molecule type" value="Genomic_DNA"/>
</dbReference>
<evidence type="ECO:0000313" key="2">
    <source>
        <dbReference type="EMBL" id="REE24657.1"/>
    </source>
</evidence>
<evidence type="ECO:0000259" key="1">
    <source>
        <dbReference type="Pfam" id="PF08350"/>
    </source>
</evidence>
<feature type="domain" description="Methanogenesis regulatory protein FilR1 middle" evidence="1">
    <location>
        <begin position="136"/>
        <end position="266"/>
    </location>
</feature>
<dbReference type="InterPro" id="IPR011991">
    <property type="entry name" value="ArsR-like_HTH"/>
</dbReference>
<dbReference type="Pfam" id="PF08350">
    <property type="entry name" value="FilR1_middle"/>
    <property type="match status" value="1"/>
</dbReference>
<keyword evidence="3" id="KW-1185">Reference proteome</keyword>
<dbReference type="PIRSF" id="PIRSF006692">
    <property type="entry name" value="TF_HTH_AF0396_prd"/>
    <property type="match status" value="1"/>
</dbReference>
<dbReference type="CDD" id="cd00090">
    <property type="entry name" value="HTH_ARSR"/>
    <property type="match status" value="1"/>
</dbReference>
<proteinExistence type="predicted"/>
<dbReference type="GeneID" id="82298265"/>
<name>A0A371NAC5_9EURY</name>
<dbReference type="InterPro" id="IPR016490">
    <property type="entry name" value="Tscrpt_reg_HTH_AF0396-typ3"/>
</dbReference>